<accession>A0A6C0I657</accession>
<reference evidence="1" key="1">
    <citation type="journal article" date="2020" name="Nature">
        <title>Giant virus diversity and host interactions through global metagenomics.</title>
        <authorList>
            <person name="Schulz F."/>
            <person name="Roux S."/>
            <person name="Paez-Espino D."/>
            <person name="Jungbluth S."/>
            <person name="Walsh D.A."/>
            <person name="Denef V.J."/>
            <person name="McMahon K.D."/>
            <person name="Konstantinidis K.T."/>
            <person name="Eloe-Fadrosh E.A."/>
            <person name="Kyrpides N.C."/>
            <person name="Woyke T."/>
        </authorList>
    </citation>
    <scope>NUCLEOTIDE SEQUENCE</scope>
    <source>
        <strain evidence="1">GVMAG-M-3300023184-50</strain>
    </source>
</reference>
<dbReference type="AlphaFoldDB" id="A0A6C0I657"/>
<name>A0A6C0I657_9ZZZZ</name>
<evidence type="ECO:0000313" key="1">
    <source>
        <dbReference type="EMBL" id="QHT88272.1"/>
    </source>
</evidence>
<sequence>MFRKVAVIPLYLGRWARTSNELNNIKVDLANIDHCGVCVHEKTGKEPEKPKIVVKSDKTNSS</sequence>
<protein>
    <submittedName>
        <fullName evidence="1">Uncharacterized protein</fullName>
    </submittedName>
</protein>
<organism evidence="1">
    <name type="scientific">viral metagenome</name>
    <dbReference type="NCBI Taxonomy" id="1070528"/>
    <lineage>
        <taxon>unclassified sequences</taxon>
        <taxon>metagenomes</taxon>
        <taxon>organismal metagenomes</taxon>
    </lineage>
</organism>
<dbReference type="EMBL" id="MN740114">
    <property type="protein sequence ID" value="QHT88272.1"/>
    <property type="molecule type" value="Genomic_DNA"/>
</dbReference>
<proteinExistence type="predicted"/>